<accession>A5FWY0</accession>
<evidence type="ECO:0000313" key="6">
    <source>
        <dbReference type="Proteomes" id="UP000000245"/>
    </source>
</evidence>
<dbReference type="GO" id="GO:0016887">
    <property type="term" value="F:ATP hydrolysis activity"/>
    <property type="evidence" value="ECO:0007669"/>
    <property type="project" value="TreeGrafter"/>
</dbReference>
<dbReference type="PANTHER" id="PTHR30258">
    <property type="entry name" value="TYPE II SECRETION SYSTEM PROTEIN GSPE-RELATED"/>
    <property type="match status" value="1"/>
</dbReference>
<proteinExistence type="inferred from homology"/>
<dbReference type="SMART" id="SM00382">
    <property type="entry name" value="AAA"/>
    <property type="match status" value="1"/>
</dbReference>
<dbReference type="Pfam" id="PF00437">
    <property type="entry name" value="T2SSE"/>
    <property type="match status" value="1"/>
</dbReference>
<dbReference type="Gene3D" id="3.30.300.160">
    <property type="entry name" value="Type II secretion system, protein E, N-terminal domain"/>
    <property type="match status" value="1"/>
</dbReference>
<dbReference type="EMBL" id="CP000697">
    <property type="protein sequence ID" value="ABQ30112.1"/>
    <property type="molecule type" value="Genomic_DNA"/>
</dbReference>
<dbReference type="Pfam" id="PF05157">
    <property type="entry name" value="MshEN"/>
    <property type="match status" value="1"/>
</dbReference>
<name>A5FWY0_ACICJ</name>
<comment type="similarity">
    <text evidence="1">Belongs to the GSP E family.</text>
</comment>
<dbReference type="Gene3D" id="3.30.450.90">
    <property type="match status" value="1"/>
</dbReference>
<keyword evidence="6" id="KW-1185">Reference proteome</keyword>
<evidence type="ECO:0000313" key="5">
    <source>
        <dbReference type="EMBL" id="ABQ30112.1"/>
    </source>
</evidence>
<dbReference type="InterPro" id="IPR001482">
    <property type="entry name" value="T2SS/T4SS_dom"/>
</dbReference>
<dbReference type="InterPro" id="IPR007831">
    <property type="entry name" value="T2SS_GspE_N"/>
</dbReference>
<dbReference type="GO" id="GO:0005524">
    <property type="term" value="F:ATP binding"/>
    <property type="evidence" value="ECO:0007669"/>
    <property type="project" value="UniProtKB-KW"/>
</dbReference>
<gene>
    <name evidence="5" type="ordered locus">Acry_0893</name>
</gene>
<dbReference type="InterPro" id="IPR037257">
    <property type="entry name" value="T2SS_E_N_sf"/>
</dbReference>
<feature type="domain" description="AAA+ ATPase" evidence="4">
    <location>
        <begin position="318"/>
        <end position="441"/>
    </location>
</feature>
<evidence type="ECO:0000256" key="1">
    <source>
        <dbReference type="ARBA" id="ARBA00006611"/>
    </source>
</evidence>
<dbReference type="HOGENOM" id="CLU_013446_10_6_5"/>
<dbReference type="SUPFAM" id="SSF160246">
    <property type="entry name" value="EspE N-terminal domain-like"/>
    <property type="match status" value="1"/>
</dbReference>
<dbReference type="Gene3D" id="3.40.50.300">
    <property type="entry name" value="P-loop containing nucleotide triphosphate hydrolases"/>
    <property type="match status" value="1"/>
</dbReference>
<evidence type="ECO:0000259" key="4">
    <source>
        <dbReference type="SMART" id="SM00382"/>
    </source>
</evidence>
<dbReference type="KEGG" id="acr:Acry_0893"/>
<dbReference type="Proteomes" id="UP000000245">
    <property type="component" value="Chromosome"/>
</dbReference>
<organism evidence="5 6">
    <name type="scientific">Acidiphilium cryptum (strain JF-5)</name>
    <dbReference type="NCBI Taxonomy" id="349163"/>
    <lineage>
        <taxon>Bacteria</taxon>
        <taxon>Pseudomonadati</taxon>
        <taxon>Pseudomonadota</taxon>
        <taxon>Alphaproteobacteria</taxon>
        <taxon>Acetobacterales</taxon>
        <taxon>Acidocellaceae</taxon>
        <taxon>Acidiphilium</taxon>
    </lineage>
</organism>
<keyword evidence="3" id="KW-0067">ATP-binding</keyword>
<protein>
    <submittedName>
        <fullName evidence="5">Type II secretion system protein E (GspE)</fullName>
    </submittedName>
</protein>
<dbReference type="GO" id="GO:0005886">
    <property type="term" value="C:plasma membrane"/>
    <property type="evidence" value="ECO:0007669"/>
    <property type="project" value="TreeGrafter"/>
</dbReference>
<dbReference type="RefSeq" id="WP_011941854.1">
    <property type="nucleotide sequence ID" value="NC_009484.1"/>
</dbReference>
<dbReference type="FunFam" id="3.30.450.90:FF:000001">
    <property type="entry name" value="Type II secretion system ATPase GspE"/>
    <property type="match status" value="1"/>
</dbReference>
<sequence>MLDHAATRPDEDGSAIGTALLRAGLVDSLGIARARALAAETGLGLGASLVRLGLIGERSLAEAAAAALGLALLAPDAYPAAPVLPTRLRPRFLRDARVLPLAVAEGVLDLAMVDPFDGFAAGAVAAATGCAVRRAVAVPIDLDAALDRLYPDPGETAAAEAVAEEAAPSEADAERLRDLASEAPVIRLVNQLIARAVETRASDIHIEPEEDRLRIRYRHDGALVEAETHPAAMAPAIVSRVKIMARLDIGERRLPQDGRIRLPVRGHEVDFRVSSIPTMHGETIAIRVLDRSAMTFEFGALGLDPAIVAAFRAALAAPNGIVLVTGPTGSGKTTTLYTALLGLDRASRKIVTIEDPIEYRLAGISQSQVKPQIGLDFAQLLRAILRQDPNVIMVGEIRDLETAQIAARAALTGHLVLSTLHTNSAVATMTRLRDMGLEPYLVASVLRGVLAQRLIRRLCPACRRTASASPAEAAQLGIAAGTPLSHPAGCPECRNTGYRGRMAIAEFLTPTAELAAHLAAGAGEAELARAADLRSLADAARDAVLAGETSLAESLLA</sequence>
<keyword evidence="2" id="KW-0547">Nucleotide-binding</keyword>
<dbReference type="eggNOG" id="COG2804">
    <property type="taxonomic scope" value="Bacteria"/>
</dbReference>
<dbReference type="Gene3D" id="1.10.40.70">
    <property type="match status" value="1"/>
</dbReference>
<dbReference type="AlphaFoldDB" id="A5FWY0"/>
<dbReference type="CDD" id="cd01129">
    <property type="entry name" value="PulE-GspE-like"/>
    <property type="match status" value="1"/>
</dbReference>
<evidence type="ECO:0000256" key="2">
    <source>
        <dbReference type="ARBA" id="ARBA00022741"/>
    </source>
</evidence>
<reference evidence="5 6" key="1">
    <citation type="submission" date="2007-05" db="EMBL/GenBank/DDBJ databases">
        <title>Complete sequence of chromosome of Acidiphilium cryptum JF-5.</title>
        <authorList>
            <consortium name="US DOE Joint Genome Institute"/>
            <person name="Copeland A."/>
            <person name="Lucas S."/>
            <person name="Lapidus A."/>
            <person name="Barry K."/>
            <person name="Detter J.C."/>
            <person name="Glavina del Rio T."/>
            <person name="Hammon N."/>
            <person name="Israni S."/>
            <person name="Dalin E."/>
            <person name="Tice H."/>
            <person name="Pitluck S."/>
            <person name="Sims D."/>
            <person name="Brettin T."/>
            <person name="Bruce D."/>
            <person name="Han C."/>
            <person name="Schmutz J."/>
            <person name="Larimer F."/>
            <person name="Land M."/>
            <person name="Hauser L."/>
            <person name="Kyrpides N."/>
            <person name="Kim E."/>
            <person name="Magnuson T."/>
            <person name="Richardson P."/>
        </authorList>
    </citation>
    <scope>NUCLEOTIDE SEQUENCE [LARGE SCALE GENOMIC DNA]</scope>
    <source>
        <strain evidence="5 6">JF-5</strain>
    </source>
</reference>
<dbReference type="PANTHER" id="PTHR30258:SF2">
    <property type="entry name" value="COMG OPERON PROTEIN 1"/>
    <property type="match status" value="1"/>
</dbReference>
<dbReference type="InterPro" id="IPR003593">
    <property type="entry name" value="AAA+_ATPase"/>
</dbReference>
<dbReference type="STRING" id="349163.Acry_0893"/>
<evidence type="ECO:0000256" key="3">
    <source>
        <dbReference type="ARBA" id="ARBA00022840"/>
    </source>
</evidence>
<dbReference type="SUPFAM" id="SSF52540">
    <property type="entry name" value="P-loop containing nucleoside triphosphate hydrolases"/>
    <property type="match status" value="1"/>
</dbReference>
<dbReference type="InterPro" id="IPR027417">
    <property type="entry name" value="P-loop_NTPase"/>
</dbReference>